<keyword evidence="1" id="KW-1133">Transmembrane helix</keyword>
<dbReference type="Gene3D" id="3.10.450.50">
    <property type="match status" value="1"/>
</dbReference>
<evidence type="ECO:0000259" key="2">
    <source>
        <dbReference type="Pfam" id="PF12680"/>
    </source>
</evidence>
<name>A0AAW1SQM9_9CHLO</name>
<feature type="transmembrane region" description="Helical" evidence="1">
    <location>
        <begin position="305"/>
        <end position="325"/>
    </location>
</feature>
<dbReference type="EMBL" id="JALJOV010001259">
    <property type="protein sequence ID" value="KAK9851123.1"/>
    <property type="molecule type" value="Genomic_DNA"/>
</dbReference>
<dbReference type="SUPFAM" id="SSF54427">
    <property type="entry name" value="NTF2-like"/>
    <property type="match status" value="1"/>
</dbReference>
<keyword evidence="1" id="KW-0812">Transmembrane</keyword>
<gene>
    <name evidence="3" type="ORF">WJX84_001621</name>
</gene>
<feature type="transmembrane region" description="Helical" evidence="1">
    <location>
        <begin position="248"/>
        <end position="270"/>
    </location>
</feature>
<feature type="transmembrane region" description="Helical" evidence="1">
    <location>
        <begin position="276"/>
        <end position="293"/>
    </location>
</feature>
<evidence type="ECO:0000313" key="4">
    <source>
        <dbReference type="Proteomes" id="UP001485043"/>
    </source>
</evidence>
<reference evidence="3 4" key="1">
    <citation type="journal article" date="2024" name="Nat. Commun.">
        <title>Phylogenomics reveals the evolutionary origins of lichenization in chlorophyte algae.</title>
        <authorList>
            <person name="Puginier C."/>
            <person name="Libourel C."/>
            <person name="Otte J."/>
            <person name="Skaloud P."/>
            <person name="Haon M."/>
            <person name="Grisel S."/>
            <person name="Petersen M."/>
            <person name="Berrin J.G."/>
            <person name="Delaux P.M."/>
            <person name="Dal Grande F."/>
            <person name="Keller J."/>
        </authorList>
    </citation>
    <scope>NUCLEOTIDE SEQUENCE [LARGE SCALE GENOMIC DNA]</scope>
    <source>
        <strain evidence="3 4">SAG 2523</strain>
    </source>
</reference>
<keyword evidence="4" id="KW-1185">Reference proteome</keyword>
<sequence length="361" mass="40161">MPCTSNSLHSDGSCGAPFQHLISFAALGTPRLRQRHLHALSRQAPAPLEKPNWNSEEIIRAFYACYNGGDVEGVLSLMSDDIEYHDMALYQEPHKGKQEVREYFQMITRTIPRDLKFHVDAITANDPTNVGVKWHVDLDGNEFPFTRGVSFYELDGQGRMLRGRDLLESPFKPGRPVLFFLKALVPLVRKLGPRANPGVLREVPLKAYAVWALYAGYISYILLSRAAPGGPAWETSFATIQEIINESLNFFYVNIAAGAVGLPSFPAAAVHPVSEALFNLVGAWGMMMLPLMLQDKRAGHVKNKWTIWVATMLLTNIFFIPWMALRLMPAKEGRLTMDKSHASTPELPSFAALLGALALVI</sequence>
<feature type="transmembrane region" description="Helical" evidence="1">
    <location>
        <begin position="208"/>
        <end position="227"/>
    </location>
</feature>
<protein>
    <recommendedName>
        <fullName evidence="2">SnoaL-like domain-containing protein</fullName>
    </recommendedName>
</protein>
<comment type="caution">
    <text evidence="3">The sequence shown here is derived from an EMBL/GenBank/DDBJ whole genome shotgun (WGS) entry which is preliminary data.</text>
</comment>
<keyword evidence="1" id="KW-0472">Membrane</keyword>
<dbReference type="InterPro" id="IPR037401">
    <property type="entry name" value="SnoaL-like"/>
</dbReference>
<evidence type="ECO:0000256" key="1">
    <source>
        <dbReference type="SAM" id="Phobius"/>
    </source>
</evidence>
<dbReference type="PANTHER" id="PTHR36367">
    <property type="entry name" value="TRANSMEMBRANE PROTEIN"/>
    <property type="match status" value="1"/>
</dbReference>
<dbReference type="InterPro" id="IPR032710">
    <property type="entry name" value="NTF2-like_dom_sf"/>
</dbReference>
<organism evidence="3 4">
    <name type="scientific">Apatococcus fuscideae</name>
    <dbReference type="NCBI Taxonomy" id="2026836"/>
    <lineage>
        <taxon>Eukaryota</taxon>
        <taxon>Viridiplantae</taxon>
        <taxon>Chlorophyta</taxon>
        <taxon>core chlorophytes</taxon>
        <taxon>Trebouxiophyceae</taxon>
        <taxon>Chlorellales</taxon>
        <taxon>Chlorellaceae</taxon>
        <taxon>Apatococcus</taxon>
    </lineage>
</organism>
<dbReference type="AlphaFoldDB" id="A0AAW1SQM9"/>
<accession>A0AAW1SQM9</accession>
<feature type="domain" description="SnoaL-like" evidence="2">
    <location>
        <begin position="59"/>
        <end position="159"/>
    </location>
</feature>
<proteinExistence type="predicted"/>
<feature type="non-terminal residue" evidence="3">
    <location>
        <position position="361"/>
    </location>
</feature>
<dbReference type="Pfam" id="PF12680">
    <property type="entry name" value="SnoaL_2"/>
    <property type="match status" value="1"/>
</dbReference>
<evidence type="ECO:0000313" key="3">
    <source>
        <dbReference type="EMBL" id="KAK9851123.1"/>
    </source>
</evidence>
<dbReference type="Proteomes" id="UP001485043">
    <property type="component" value="Unassembled WGS sequence"/>
</dbReference>
<dbReference type="PANTHER" id="PTHR36367:SF2">
    <property type="entry name" value="TRANSMEMBRANE PROTEIN"/>
    <property type="match status" value="1"/>
</dbReference>